<feature type="chain" id="PRO_5021806857" evidence="13">
    <location>
        <begin position="27"/>
        <end position="722"/>
    </location>
</feature>
<dbReference type="SUPFAM" id="SSF56935">
    <property type="entry name" value="Porins"/>
    <property type="match status" value="1"/>
</dbReference>
<keyword evidence="16" id="KW-0675">Receptor</keyword>
<keyword evidence="3 11" id="KW-1134">Transmembrane beta strand</keyword>
<feature type="domain" description="TonB-dependent receptor-like beta-barrel" evidence="14">
    <location>
        <begin position="261"/>
        <end position="683"/>
    </location>
</feature>
<dbReference type="InterPro" id="IPR012910">
    <property type="entry name" value="Plug_dom"/>
</dbReference>
<name>A0A520LKI9_9GAMM</name>
<dbReference type="InterPro" id="IPR000531">
    <property type="entry name" value="Beta-barrel_TonB"/>
</dbReference>
<dbReference type="Proteomes" id="UP000318148">
    <property type="component" value="Unassembled WGS sequence"/>
</dbReference>
<evidence type="ECO:0000256" key="3">
    <source>
        <dbReference type="ARBA" id="ARBA00022452"/>
    </source>
</evidence>
<sequence length="722" mass="78786">MKLNRFCASSALVCATGMAFSGISVSAEIEEIVVTGLKKTSSVMETPSAITALTGDDLISRGITELSQLQFAVPSFHYGEMLGNKTIAIRGIGEFNNQPGVLVSIDGVVQSIGSSSQLSQMDLERVEVLRGPQGTLYGRNSNGGAVNFITAKPTDEVYSRIKVGVAEYEHMSVEGVYSGPISDTVGIRIAASHLDMGEGWVENLMPGFTDHMMGEKTNFRMNLVAQLSDNLDASLSIGHSATSGPMDPHGIYKEHMEYANSRTNLPIDGTLVTEEPWKVYNNGDSDSDRTYDIQSLTLNWELDNGMMVKSITGSQDWDDMFEGPADGSSVGLFQRYMRTWTETFTQEINISGGDDKLSWIAGMFYMDDQRSRDFIINLPIPAFFPMPGRFEILQQQNDTESTSAFFDMTYSVSEDVRLGLGFRKTDEDMHERHSRQIFFDGIPDPVIDICGGIQETIWSESANTGRASVEYDTSDGAMVYASYSEGFKVGGINESECSPPWDPETVASYEVGYKSTLNDGATTLSAAAFHYDYSDFQVAQVIGIVGVITNAGDATIDGFELEVNSIVGEDWTVSAGLTLLDSAYGDFLNTDALQGDAGALQNKGNPLNKAPKTSLNLGIEKDVLLDSGSNLRVGLNAAYRSRTYFREFGQIDDSQPAYTVINLNANLESADGMLVTRLFANNLTDESYITGLSTGDSQYGRHAAWGMPRQIGIEVTRHFGKR</sequence>
<keyword evidence="6" id="KW-0408">Iron</keyword>
<keyword evidence="2 11" id="KW-0813">Transport</keyword>
<dbReference type="Gene3D" id="2.40.170.20">
    <property type="entry name" value="TonB-dependent receptor, beta-barrel domain"/>
    <property type="match status" value="1"/>
</dbReference>
<dbReference type="GO" id="GO:0006826">
    <property type="term" value="P:iron ion transport"/>
    <property type="evidence" value="ECO:0007669"/>
    <property type="project" value="UniProtKB-KW"/>
</dbReference>
<keyword evidence="7" id="KW-0406">Ion transport</keyword>
<evidence type="ECO:0000256" key="2">
    <source>
        <dbReference type="ARBA" id="ARBA00022448"/>
    </source>
</evidence>
<dbReference type="Pfam" id="PF00593">
    <property type="entry name" value="TonB_dep_Rec_b-barrel"/>
    <property type="match status" value="1"/>
</dbReference>
<protein>
    <submittedName>
        <fullName evidence="16">TonB-dependent receptor</fullName>
    </submittedName>
</protein>
<evidence type="ECO:0000256" key="8">
    <source>
        <dbReference type="ARBA" id="ARBA00023077"/>
    </source>
</evidence>
<evidence type="ECO:0000256" key="9">
    <source>
        <dbReference type="ARBA" id="ARBA00023136"/>
    </source>
</evidence>
<dbReference type="InterPro" id="IPR036942">
    <property type="entry name" value="Beta-barrel_TonB_sf"/>
</dbReference>
<dbReference type="PROSITE" id="PS52016">
    <property type="entry name" value="TONB_DEPENDENT_REC_3"/>
    <property type="match status" value="1"/>
</dbReference>
<dbReference type="EMBL" id="SHBO01000043">
    <property type="protein sequence ID" value="RZO05362.1"/>
    <property type="molecule type" value="Genomic_DNA"/>
</dbReference>
<proteinExistence type="inferred from homology"/>
<feature type="signal peptide" evidence="13">
    <location>
        <begin position="1"/>
        <end position="26"/>
    </location>
</feature>
<dbReference type="PANTHER" id="PTHR32552:SF81">
    <property type="entry name" value="TONB-DEPENDENT OUTER MEMBRANE RECEPTOR"/>
    <property type="match status" value="1"/>
</dbReference>
<evidence type="ECO:0000256" key="5">
    <source>
        <dbReference type="ARBA" id="ARBA00022692"/>
    </source>
</evidence>
<reference evidence="16 17" key="1">
    <citation type="submission" date="2019-02" db="EMBL/GenBank/DDBJ databases">
        <title>Prokaryotic population dynamics and viral predation in marine succession experiment using metagenomics: the confinement effect.</title>
        <authorList>
            <person name="Haro-Moreno J.M."/>
            <person name="Rodriguez-Valera F."/>
            <person name="Lopez-Perez M."/>
        </authorList>
    </citation>
    <scope>NUCLEOTIDE SEQUENCE [LARGE SCALE GENOMIC DNA]</scope>
    <source>
        <strain evidence="16">MED-G169</strain>
    </source>
</reference>
<evidence type="ECO:0000256" key="11">
    <source>
        <dbReference type="PROSITE-ProRule" id="PRU01360"/>
    </source>
</evidence>
<evidence type="ECO:0000313" key="16">
    <source>
        <dbReference type="EMBL" id="RZO05362.1"/>
    </source>
</evidence>
<keyword evidence="13" id="KW-0732">Signal</keyword>
<keyword evidence="5 11" id="KW-0812">Transmembrane</keyword>
<evidence type="ECO:0000256" key="10">
    <source>
        <dbReference type="ARBA" id="ARBA00023237"/>
    </source>
</evidence>
<evidence type="ECO:0000259" key="15">
    <source>
        <dbReference type="Pfam" id="PF07715"/>
    </source>
</evidence>
<evidence type="ECO:0000256" key="4">
    <source>
        <dbReference type="ARBA" id="ARBA00022496"/>
    </source>
</evidence>
<keyword evidence="8 12" id="KW-0798">TonB box</keyword>
<accession>A0A520LKI9</accession>
<dbReference type="PANTHER" id="PTHR32552">
    <property type="entry name" value="FERRICHROME IRON RECEPTOR-RELATED"/>
    <property type="match status" value="1"/>
</dbReference>
<dbReference type="AlphaFoldDB" id="A0A520LKI9"/>
<keyword evidence="9 11" id="KW-0472">Membrane</keyword>
<dbReference type="CDD" id="cd01347">
    <property type="entry name" value="ligand_gated_channel"/>
    <property type="match status" value="1"/>
</dbReference>
<evidence type="ECO:0000256" key="6">
    <source>
        <dbReference type="ARBA" id="ARBA00023004"/>
    </source>
</evidence>
<evidence type="ECO:0000256" key="1">
    <source>
        <dbReference type="ARBA" id="ARBA00004571"/>
    </source>
</evidence>
<comment type="similarity">
    <text evidence="11 12">Belongs to the TonB-dependent receptor family.</text>
</comment>
<comment type="caution">
    <text evidence="16">The sequence shown here is derived from an EMBL/GenBank/DDBJ whole genome shotgun (WGS) entry which is preliminary data.</text>
</comment>
<keyword evidence="10 11" id="KW-0998">Cell outer membrane</keyword>
<evidence type="ECO:0000256" key="7">
    <source>
        <dbReference type="ARBA" id="ARBA00023065"/>
    </source>
</evidence>
<evidence type="ECO:0000256" key="13">
    <source>
        <dbReference type="SAM" id="SignalP"/>
    </source>
</evidence>
<keyword evidence="4" id="KW-0410">Iron transport</keyword>
<comment type="subcellular location">
    <subcellularLocation>
        <location evidence="1 11">Cell outer membrane</location>
        <topology evidence="1 11">Multi-pass membrane protein</topology>
    </subcellularLocation>
</comment>
<dbReference type="GO" id="GO:0009279">
    <property type="term" value="C:cell outer membrane"/>
    <property type="evidence" value="ECO:0007669"/>
    <property type="project" value="UniProtKB-SubCell"/>
</dbReference>
<evidence type="ECO:0000313" key="17">
    <source>
        <dbReference type="Proteomes" id="UP000318148"/>
    </source>
</evidence>
<evidence type="ECO:0000259" key="14">
    <source>
        <dbReference type="Pfam" id="PF00593"/>
    </source>
</evidence>
<evidence type="ECO:0000256" key="12">
    <source>
        <dbReference type="RuleBase" id="RU003357"/>
    </source>
</evidence>
<organism evidence="16 17">
    <name type="scientific">SAR92 clade bacterium</name>
    <dbReference type="NCBI Taxonomy" id="2315479"/>
    <lineage>
        <taxon>Bacteria</taxon>
        <taxon>Pseudomonadati</taxon>
        <taxon>Pseudomonadota</taxon>
        <taxon>Gammaproteobacteria</taxon>
        <taxon>Cellvibrionales</taxon>
        <taxon>Porticoccaceae</taxon>
        <taxon>SAR92 clade</taxon>
    </lineage>
</organism>
<dbReference type="InterPro" id="IPR039426">
    <property type="entry name" value="TonB-dep_rcpt-like"/>
</dbReference>
<gene>
    <name evidence="16" type="ORF">EVB02_03460</name>
</gene>
<feature type="domain" description="TonB-dependent receptor plug" evidence="15">
    <location>
        <begin position="43"/>
        <end position="145"/>
    </location>
</feature>
<dbReference type="Pfam" id="PF07715">
    <property type="entry name" value="Plug"/>
    <property type="match status" value="1"/>
</dbReference>